<name>A0ACB9PD90_BAUVA</name>
<dbReference type="EMBL" id="CM039429">
    <property type="protein sequence ID" value="KAI4346598.1"/>
    <property type="molecule type" value="Genomic_DNA"/>
</dbReference>
<proteinExistence type="predicted"/>
<organism evidence="1 2">
    <name type="scientific">Bauhinia variegata</name>
    <name type="common">Purple orchid tree</name>
    <name type="synonym">Phanera variegata</name>
    <dbReference type="NCBI Taxonomy" id="167791"/>
    <lineage>
        <taxon>Eukaryota</taxon>
        <taxon>Viridiplantae</taxon>
        <taxon>Streptophyta</taxon>
        <taxon>Embryophyta</taxon>
        <taxon>Tracheophyta</taxon>
        <taxon>Spermatophyta</taxon>
        <taxon>Magnoliopsida</taxon>
        <taxon>eudicotyledons</taxon>
        <taxon>Gunneridae</taxon>
        <taxon>Pentapetalae</taxon>
        <taxon>rosids</taxon>
        <taxon>fabids</taxon>
        <taxon>Fabales</taxon>
        <taxon>Fabaceae</taxon>
        <taxon>Cercidoideae</taxon>
        <taxon>Cercideae</taxon>
        <taxon>Bauhiniinae</taxon>
        <taxon>Bauhinia</taxon>
    </lineage>
</organism>
<sequence>MDHRRLRKTMSSSCVHVHDMLLFVLLVVSLAANIGRATAKVPAVIVFGDSSVDAGNNNYIPTIARSNFEPYGRDFAGGRPTGRFSNGRIPTDFISEAFGLKQFVPAYLDPKYNITDFATGVTFASAATGYDNATSDVLSVIPLWKQLEYYKEYQNKLRAYVGEIKANEIINESLHMTSLGTNDFLENYYAFPGRQSGTRRPSTRIFWSELLPVSLSNSMLSELARYPLEACHPWAVCLWKEQQTLLVAMIVCLDTTEWLWSSMPSSGI</sequence>
<evidence type="ECO:0000313" key="2">
    <source>
        <dbReference type="Proteomes" id="UP000828941"/>
    </source>
</evidence>
<accession>A0ACB9PD90</accession>
<evidence type="ECO:0000313" key="1">
    <source>
        <dbReference type="EMBL" id="KAI4346598.1"/>
    </source>
</evidence>
<comment type="caution">
    <text evidence="1">The sequence shown here is derived from an EMBL/GenBank/DDBJ whole genome shotgun (WGS) entry which is preliminary data.</text>
</comment>
<dbReference type="Proteomes" id="UP000828941">
    <property type="component" value="Chromosome 4"/>
</dbReference>
<gene>
    <name evidence="1" type="ORF">L6164_007480</name>
</gene>
<reference evidence="1 2" key="1">
    <citation type="journal article" date="2022" name="DNA Res.">
        <title>Chromosomal-level genome assembly of the orchid tree Bauhinia variegata (Leguminosae; Cercidoideae) supports the allotetraploid origin hypothesis of Bauhinia.</title>
        <authorList>
            <person name="Zhong Y."/>
            <person name="Chen Y."/>
            <person name="Zheng D."/>
            <person name="Pang J."/>
            <person name="Liu Y."/>
            <person name="Luo S."/>
            <person name="Meng S."/>
            <person name="Qian L."/>
            <person name="Wei D."/>
            <person name="Dai S."/>
            <person name="Zhou R."/>
        </authorList>
    </citation>
    <scope>NUCLEOTIDE SEQUENCE [LARGE SCALE GENOMIC DNA]</scope>
    <source>
        <strain evidence="1">BV-YZ2020</strain>
    </source>
</reference>
<keyword evidence="2" id="KW-1185">Reference proteome</keyword>
<protein>
    <submittedName>
        <fullName evidence="1">Uncharacterized protein</fullName>
    </submittedName>
</protein>